<dbReference type="PANTHER" id="PTHR10003">
    <property type="entry name" value="SUPEROXIDE DISMUTASE CU-ZN -RELATED"/>
    <property type="match status" value="1"/>
</dbReference>
<dbReference type="InterPro" id="IPR001424">
    <property type="entry name" value="SOD_Cu_Zn_dom"/>
</dbReference>
<protein>
    <recommendedName>
        <fullName evidence="9">Superoxide dismutase [Cu-Zn]</fullName>
        <ecNumber evidence="9">1.15.1.1</ecNumber>
    </recommendedName>
</protein>
<dbReference type="EMBL" id="OU892277">
    <property type="protein sequence ID" value="CAG9760573.1"/>
    <property type="molecule type" value="Genomic_DNA"/>
</dbReference>
<feature type="signal peptide" evidence="10">
    <location>
        <begin position="1"/>
        <end position="16"/>
    </location>
</feature>
<dbReference type="InterPro" id="IPR024134">
    <property type="entry name" value="SOD_Cu/Zn_/chaperone"/>
</dbReference>
<feature type="domain" description="Superoxide dismutase copper/zinc binding" evidence="11">
    <location>
        <begin position="33"/>
        <end position="165"/>
    </location>
</feature>
<dbReference type="OrthoDB" id="2015551at2759"/>
<reference evidence="12" key="1">
    <citation type="submission" date="2022-01" db="EMBL/GenBank/DDBJ databases">
        <authorList>
            <person name="King R."/>
        </authorList>
    </citation>
    <scope>NUCLEOTIDE SEQUENCE</scope>
</reference>
<dbReference type="EC" id="1.15.1.1" evidence="9"/>
<name>A0A9N9MEZ7_9CUCU</name>
<keyword evidence="10" id="KW-0732">Signal</keyword>
<evidence type="ECO:0000256" key="7">
    <source>
        <dbReference type="ARBA" id="ARBA00023157"/>
    </source>
</evidence>
<dbReference type="InterPro" id="IPR036423">
    <property type="entry name" value="SOD-like_Cu/Zn_dom_sf"/>
</dbReference>
<dbReference type="Pfam" id="PF00080">
    <property type="entry name" value="Sod_Cu"/>
    <property type="match status" value="1"/>
</dbReference>
<evidence type="ECO:0000256" key="9">
    <source>
        <dbReference type="RuleBase" id="RU000393"/>
    </source>
</evidence>
<dbReference type="PRINTS" id="PR00068">
    <property type="entry name" value="CUZNDISMTASE"/>
</dbReference>
<comment type="cofactor">
    <cofactor evidence="9">
        <name>Zn(2+)</name>
        <dbReference type="ChEBI" id="CHEBI:29105"/>
    </cofactor>
    <text evidence="9">Binds 1 zinc ion per subunit.</text>
</comment>
<comment type="cofactor">
    <cofactor evidence="9">
        <name>Cu cation</name>
        <dbReference type="ChEBI" id="CHEBI:23378"/>
    </cofactor>
    <text evidence="9">Binds 1 copper ion per subunit.</text>
</comment>
<keyword evidence="6 9" id="KW-0186">Copper</keyword>
<comment type="similarity">
    <text evidence="1 9">Belongs to the Cu-Zn superoxide dismutase family.</text>
</comment>
<dbReference type="FunFam" id="2.60.40.200:FF:000003">
    <property type="entry name" value="Superoxide dismutase [Cu-Zn], chloroplastic"/>
    <property type="match status" value="1"/>
</dbReference>
<comment type="function">
    <text evidence="9">Destroys radicals which are normally produced within the cells and which are toxic to biological systems.</text>
</comment>
<dbReference type="Gene3D" id="2.60.40.200">
    <property type="entry name" value="Superoxide dismutase, copper/zinc binding domain"/>
    <property type="match status" value="1"/>
</dbReference>
<dbReference type="AlphaFoldDB" id="A0A9N9MEZ7"/>
<evidence type="ECO:0000256" key="3">
    <source>
        <dbReference type="ARBA" id="ARBA00022833"/>
    </source>
</evidence>
<dbReference type="PROSITE" id="PS00087">
    <property type="entry name" value="SOD_CU_ZN_1"/>
    <property type="match status" value="1"/>
</dbReference>
<gene>
    <name evidence="12" type="ORF">CEUTPL_LOCUS1297</name>
</gene>
<keyword evidence="13" id="KW-1185">Reference proteome</keyword>
<sequence length="196" mass="20224">MFKYFVVLAFVAVASAERKAAVRISPDGAFKASGTVYFTEVAGGIQITGNLTGLEPGLHGFHVHAIGDITRGCASAGPHFNPQNVTHGGRNASVRHVGDLGNVEADVNGIAIFEFVDSVISLDGTNNIIGRAVVVHQDADDLGLGDKSDSLTTGHAGARLGCGVIGTLSSTNGSEKQSTFLSITLAIIVAALRRLL</sequence>
<dbReference type="GO" id="GO:0004784">
    <property type="term" value="F:superoxide dismutase activity"/>
    <property type="evidence" value="ECO:0007669"/>
    <property type="project" value="UniProtKB-EC"/>
</dbReference>
<comment type="catalytic activity">
    <reaction evidence="8 9">
        <text>2 superoxide + 2 H(+) = H2O2 + O2</text>
        <dbReference type="Rhea" id="RHEA:20696"/>
        <dbReference type="ChEBI" id="CHEBI:15378"/>
        <dbReference type="ChEBI" id="CHEBI:15379"/>
        <dbReference type="ChEBI" id="CHEBI:16240"/>
        <dbReference type="ChEBI" id="CHEBI:18421"/>
        <dbReference type="EC" id="1.15.1.1"/>
    </reaction>
</comment>
<keyword evidence="2 9" id="KW-0479">Metal-binding</keyword>
<evidence type="ECO:0000256" key="8">
    <source>
        <dbReference type="ARBA" id="ARBA00049204"/>
    </source>
</evidence>
<evidence type="ECO:0000256" key="6">
    <source>
        <dbReference type="ARBA" id="ARBA00023008"/>
    </source>
</evidence>
<evidence type="ECO:0000256" key="5">
    <source>
        <dbReference type="ARBA" id="ARBA00023002"/>
    </source>
</evidence>
<evidence type="ECO:0000259" key="11">
    <source>
        <dbReference type="Pfam" id="PF00080"/>
    </source>
</evidence>
<dbReference type="Proteomes" id="UP001152799">
    <property type="component" value="Chromosome 1"/>
</dbReference>
<keyword evidence="4" id="KW-0049">Antioxidant</keyword>
<organism evidence="12 13">
    <name type="scientific">Ceutorhynchus assimilis</name>
    <name type="common">cabbage seed weevil</name>
    <dbReference type="NCBI Taxonomy" id="467358"/>
    <lineage>
        <taxon>Eukaryota</taxon>
        <taxon>Metazoa</taxon>
        <taxon>Ecdysozoa</taxon>
        <taxon>Arthropoda</taxon>
        <taxon>Hexapoda</taxon>
        <taxon>Insecta</taxon>
        <taxon>Pterygota</taxon>
        <taxon>Neoptera</taxon>
        <taxon>Endopterygota</taxon>
        <taxon>Coleoptera</taxon>
        <taxon>Polyphaga</taxon>
        <taxon>Cucujiformia</taxon>
        <taxon>Curculionidae</taxon>
        <taxon>Ceutorhynchinae</taxon>
        <taxon>Ceutorhynchus</taxon>
    </lineage>
</organism>
<evidence type="ECO:0000256" key="1">
    <source>
        <dbReference type="ARBA" id="ARBA00010457"/>
    </source>
</evidence>
<evidence type="ECO:0000256" key="2">
    <source>
        <dbReference type="ARBA" id="ARBA00022723"/>
    </source>
</evidence>
<dbReference type="CDD" id="cd00305">
    <property type="entry name" value="Cu-Zn_Superoxide_Dismutase"/>
    <property type="match status" value="1"/>
</dbReference>
<dbReference type="InterPro" id="IPR018152">
    <property type="entry name" value="SOD_Cu/Zn_BS"/>
</dbReference>
<dbReference type="PROSITE" id="PS00332">
    <property type="entry name" value="SOD_CU_ZN_2"/>
    <property type="match status" value="1"/>
</dbReference>
<evidence type="ECO:0000256" key="4">
    <source>
        <dbReference type="ARBA" id="ARBA00022862"/>
    </source>
</evidence>
<dbReference type="GO" id="GO:0005507">
    <property type="term" value="F:copper ion binding"/>
    <property type="evidence" value="ECO:0007669"/>
    <property type="project" value="InterPro"/>
</dbReference>
<dbReference type="SUPFAM" id="SSF49329">
    <property type="entry name" value="Cu,Zn superoxide dismutase-like"/>
    <property type="match status" value="1"/>
</dbReference>
<evidence type="ECO:0000313" key="12">
    <source>
        <dbReference type="EMBL" id="CAG9760573.1"/>
    </source>
</evidence>
<evidence type="ECO:0000313" key="13">
    <source>
        <dbReference type="Proteomes" id="UP001152799"/>
    </source>
</evidence>
<keyword evidence="5 9" id="KW-0560">Oxidoreductase</keyword>
<keyword evidence="7" id="KW-1015">Disulfide bond</keyword>
<evidence type="ECO:0000256" key="10">
    <source>
        <dbReference type="SAM" id="SignalP"/>
    </source>
</evidence>
<keyword evidence="3 9" id="KW-0862">Zinc</keyword>
<feature type="chain" id="PRO_5040116006" description="Superoxide dismutase [Cu-Zn]" evidence="10">
    <location>
        <begin position="17"/>
        <end position="196"/>
    </location>
</feature>
<proteinExistence type="inferred from homology"/>
<accession>A0A9N9MEZ7</accession>